<evidence type="ECO:0000256" key="3">
    <source>
        <dbReference type="ARBA" id="ARBA00023004"/>
    </source>
</evidence>
<dbReference type="AlphaFoldDB" id="A0A9W6FS43"/>
<dbReference type="GO" id="GO:0016491">
    <property type="term" value="F:oxidoreductase activity"/>
    <property type="evidence" value="ECO:0007669"/>
    <property type="project" value="UniProtKB-KW"/>
</dbReference>
<dbReference type="Pfam" id="PF02662">
    <property type="entry name" value="FlpD"/>
    <property type="match status" value="1"/>
</dbReference>
<evidence type="ECO:0000313" key="6">
    <source>
        <dbReference type="EMBL" id="GLI33678.1"/>
    </source>
</evidence>
<gene>
    <name evidence="6" type="ORF">DAMNIGENAA_11110</name>
</gene>
<dbReference type="InterPro" id="IPR003813">
    <property type="entry name" value="MvhD/FlpD"/>
</dbReference>
<evidence type="ECO:0000313" key="7">
    <source>
        <dbReference type="Proteomes" id="UP001144372"/>
    </source>
</evidence>
<dbReference type="GO" id="GO:0051536">
    <property type="term" value="F:iron-sulfur cluster binding"/>
    <property type="evidence" value="ECO:0007669"/>
    <property type="project" value="UniProtKB-KW"/>
</dbReference>
<name>A0A9W6FS43_9BACT</name>
<dbReference type="Proteomes" id="UP001144372">
    <property type="component" value="Unassembled WGS sequence"/>
</dbReference>
<keyword evidence="2" id="KW-0560">Oxidoreductase</keyword>
<feature type="domain" description="F420-non-reducing hydrogenase iron-sulfur subunit D" evidence="5">
    <location>
        <begin position="1"/>
        <end position="72"/>
    </location>
</feature>
<keyword evidence="7" id="KW-1185">Reference proteome</keyword>
<accession>A0A9W6FS43</accession>
<comment type="caution">
    <text evidence="6">The sequence shown here is derived from an EMBL/GenBank/DDBJ whole genome shotgun (WGS) entry which is preliminary data.</text>
</comment>
<keyword evidence="4" id="KW-0411">Iron-sulfur</keyword>
<keyword evidence="1" id="KW-0479">Metal-binding</keyword>
<organism evidence="6 7">
    <name type="scientific">Desulforhabdus amnigena</name>
    <dbReference type="NCBI Taxonomy" id="40218"/>
    <lineage>
        <taxon>Bacteria</taxon>
        <taxon>Pseudomonadati</taxon>
        <taxon>Thermodesulfobacteriota</taxon>
        <taxon>Syntrophobacteria</taxon>
        <taxon>Syntrophobacterales</taxon>
        <taxon>Syntrophobacteraceae</taxon>
        <taxon>Desulforhabdus</taxon>
    </lineage>
</organism>
<evidence type="ECO:0000259" key="5">
    <source>
        <dbReference type="Pfam" id="PF02662"/>
    </source>
</evidence>
<reference evidence="6" key="1">
    <citation type="submission" date="2022-12" db="EMBL/GenBank/DDBJ databases">
        <title>Reference genome sequencing for broad-spectrum identification of bacterial and archaeal isolates by mass spectrometry.</title>
        <authorList>
            <person name="Sekiguchi Y."/>
            <person name="Tourlousse D.M."/>
        </authorList>
    </citation>
    <scope>NUCLEOTIDE SEQUENCE</scope>
    <source>
        <strain evidence="6">ASRB1</strain>
    </source>
</reference>
<evidence type="ECO:0000256" key="4">
    <source>
        <dbReference type="ARBA" id="ARBA00023014"/>
    </source>
</evidence>
<protein>
    <recommendedName>
        <fullName evidence="5">F420-non-reducing hydrogenase iron-sulfur subunit D domain-containing protein</fullName>
    </recommendedName>
</protein>
<sequence>MDGVFVGGCHLGDCHYLYGNHSANKRVRFLRQLLTFSGVDGERLSSTWVSSAEAPEFVMAIKGFIEKLKILGPSPLRKAEAG</sequence>
<dbReference type="EMBL" id="BSDR01000001">
    <property type="protein sequence ID" value="GLI33678.1"/>
    <property type="molecule type" value="Genomic_DNA"/>
</dbReference>
<keyword evidence="3" id="KW-0408">Iron</keyword>
<evidence type="ECO:0000256" key="2">
    <source>
        <dbReference type="ARBA" id="ARBA00023002"/>
    </source>
</evidence>
<dbReference type="GO" id="GO:0046872">
    <property type="term" value="F:metal ion binding"/>
    <property type="evidence" value="ECO:0007669"/>
    <property type="project" value="UniProtKB-KW"/>
</dbReference>
<proteinExistence type="predicted"/>
<evidence type="ECO:0000256" key="1">
    <source>
        <dbReference type="ARBA" id="ARBA00022723"/>
    </source>
</evidence>